<name>A0A819S6F6_9BILA</name>
<dbReference type="AlphaFoldDB" id="A0A819S6F6"/>
<proteinExistence type="predicted"/>
<evidence type="ECO:0000313" key="2">
    <source>
        <dbReference type="Proteomes" id="UP000663836"/>
    </source>
</evidence>
<sequence length="42" mass="4943">MIHTIFDSKEKTCLYRLRASSRDIDTVILVDNRGKNMMIDLE</sequence>
<gene>
    <name evidence="1" type="ORF">JBS370_LOCUS29811</name>
</gene>
<dbReference type="EMBL" id="CAJOBD010006591">
    <property type="protein sequence ID" value="CAF4064908.1"/>
    <property type="molecule type" value="Genomic_DNA"/>
</dbReference>
<organism evidence="1 2">
    <name type="scientific">Rotaria sordida</name>
    <dbReference type="NCBI Taxonomy" id="392033"/>
    <lineage>
        <taxon>Eukaryota</taxon>
        <taxon>Metazoa</taxon>
        <taxon>Spiralia</taxon>
        <taxon>Gnathifera</taxon>
        <taxon>Rotifera</taxon>
        <taxon>Eurotatoria</taxon>
        <taxon>Bdelloidea</taxon>
        <taxon>Philodinida</taxon>
        <taxon>Philodinidae</taxon>
        <taxon>Rotaria</taxon>
    </lineage>
</organism>
<comment type="caution">
    <text evidence="1">The sequence shown here is derived from an EMBL/GenBank/DDBJ whole genome shotgun (WGS) entry which is preliminary data.</text>
</comment>
<accession>A0A819S6F6</accession>
<dbReference type="Proteomes" id="UP000663836">
    <property type="component" value="Unassembled WGS sequence"/>
</dbReference>
<protein>
    <submittedName>
        <fullName evidence="1">Uncharacterized protein</fullName>
    </submittedName>
</protein>
<evidence type="ECO:0000313" key="1">
    <source>
        <dbReference type="EMBL" id="CAF4064908.1"/>
    </source>
</evidence>
<reference evidence="1" key="1">
    <citation type="submission" date="2021-02" db="EMBL/GenBank/DDBJ databases">
        <authorList>
            <person name="Nowell W R."/>
        </authorList>
    </citation>
    <scope>NUCLEOTIDE SEQUENCE</scope>
</reference>
<feature type="non-terminal residue" evidence="1">
    <location>
        <position position="1"/>
    </location>
</feature>